<evidence type="ECO:0000259" key="2">
    <source>
        <dbReference type="Pfam" id="PF12850"/>
    </source>
</evidence>
<feature type="domain" description="Calcineurin-like phosphoesterase" evidence="2">
    <location>
        <begin position="1"/>
        <end position="194"/>
    </location>
</feature>
<dbReference type="Gene3D" id="3.60.21.10">
    <property type="match status" value="1"/>
</dbReference>
<dbReference type="STRING" id="1391654.AKJ09_11505"/>
<dbReference type="OrthoDB" id="5520352at2"/>
<keyword evidence="4" id="KW-1185">Reference proteome</keyword>
<dbReference type="InterPro" id="IPR029052">
    <property type="entry name" value="Metallo-depent_PP-like"/>
</dbReference>
<dbReference type="InterPro" id="IPR024654">
    <property type="entry name" value="Calcineurin-like_PHP_lpxH"/>
</dbReference>
<dbReference type="RefSeq" id="WP_146655400.1">
    <property type="nucleotide sequence ID" value="NZ_CP012333.1"/>
</dbReference>
<evidence type="ECO:0000313" key="3">
    <source>
        <dbReference type="EMBL" id="AKV04842.1"/>
    </source>
</evidence>
<reference evidence="3 4" key="1">
    <citation type="submission" date="2015-08" db="EMBL/GenBank/DDBJ databases">
        <authorList>
            <person name="Babu N.S."/>
            <person name="Beckwith C.J."/>
            <person name="Beseler K.G."/>
            <person name="Brison A."/>
            <person name="Carone J.V."/>
            <person name="Caskin T.P."/>
            <person name="Diamond M."/>
            <person name="Durham M.E."/>
            <person name="Foxe J.M."/>
            <person name="Go M."/>
            <person name="Henderson B.A."/>
            <person name="Jones I.B."/>
            <person name="McGettigan J.A."/>
            <person name="Micheletti S.J."/>
            <person name="Nasrallah M.E."/>
            <person name="Ortiz D."/>
            <person name="Piller C.R."/>
            <person name="Privatt S.R."/>
            <person name="Schneider S.L."/>
            <person name="Sharp S."/>
            <person name="Smith T.C."/>
            <person name="Stanton J.D."/>
            <person name="Ullery H.E."/>
            <person name="Wilson R.J."/>
            <person name="Serrano M.G."/>
            <person name="Buck G."/>
            <person name="Lee V."/>
            <person name="Wang Y."/>
            <person name="Carvalho R."/>
            <person name="Voegtly L."/>
            <person name="Shi R."/>
            <person name="Duckworth R."/>
            <person name="Johnson A."/>
            <person name="Loviza R."/>
            <person name="Walstead R."/>
            <person name="Shah Z."/>
            <person name="Kiflezghi M."/>
            <person name="Wade K."/>
            <person name="Ball S.L."/>
            <person name="Bradley K.W."/>
            <person name="Asai D.J."/>
            <person name="Bowman C.A."/>
            <person name="Russell D.A."/>
            <person name="Pope W.H."/>
            <person name="Jacobs-Sera D."/>
            <person name="Hendrix R.W."/>
            <person name="Hatfull G.F."/>
        </authorList>
    </citation>
    <scope>NUCLEOTIDE SEQUENCE [LARGE SCALE GENOMIC DNA]</scope>
    <source>
        <strain evidence="3 4">DSM 27648</strain>
    </source>
</reference>
<name>A0A0K1QGR1_9BACT</name>
<dbReference type="KEGG" id="llu:AKJ09_11505"/>
<accession>A0A0K1QGR1</accession>
<evidence type="ECO:0000313" key="4">
    <source>
        <dbReference type="Proteomes" id="UP000064967"/>
    </source>
</evidence>
<gene>
    <name evidence="3" type="ORF">AKJ09_11505</name>
</gene>
<evidence type="ECO:0000256" key="1">
    <source>
        <dbReference type="ARBA" id="ARBA00008950"/>
    </source>
</evidence>
<comment type="similarity">
    <text evidence="1">Belongs to the metallophosphoesterase superfamily. YfcE family.</text>
</comment>
<dbReference type="Pfam" id="PF12850">
    <property type="entry name" value="Metallophos_2"/>
    <property type="match status" value="1"/>
</dbReference>
<sequence length="216" mass="23323">MRLGLIGDVHAEDERLLVTLAAFAVEKVDRILCTGDVVDGAGDIDRACALLASSRVATVRGNHDRWIREDTMRDLPMAHRMPQLSPTSIEFVKGLPPTVSLEMAGGLLLLCHGTGKNDMQGVGPGDGGYAISSNEALLEVLFDARVVVMVAGHTHKPMVRRFERGSGKSPLYVVNPGTLARGDEPGFAILDLATRRVDFHRIDADLRVHPASRAVL</sequence>
<dbReference type="SUPFAM" id="SSF56300">
    <property type="entry name" value="Metallo-dependent phosphatases"/>
    <property type="match status" value="1"/>
</dbReference>
<dbReference type="EMBL" id="CP012333">
    <property type="protein sequence ID" value="AKV04842.1"/>
    <property type="molecule type" value="Genomic_DNA"/>
</dbReference>
<proteinExistence type="inferred from homology"/>
<dbReference type="Proteomes" id="UP000064967">
    <property type="component" value="Chromosome"/>
</dbReference>
<dbReference type="AlphaFoldDB" id="A0A0K1QGR1"/>
<organism evidence="3 4">
    <name type="scientific">Labilithrix luteola</name>
    <dbReference type="NCBI Taxonomy" id="1391654"/>
    <lineage>
        <taxon>Bacteria</taxon>
        <taxon>Pseudomonadati</taxon>
        <taxon>Myxococcota</taxon>
        <taxon>Polyangia</taxon>
        <taxon>Polyangiales</taxon>
        <taxon>Labilitrichaceae</taxon>
        <taxon>Labilithrix</taxon>
    </lineage>
</organism>
<protein>
    <recommendedName>
        <fullName evidence="2">Calcineurin-like phosphoesterase domain-containing protein</fullName>
    </recommendedName>
</protein>